<feature type="region of interest" description="Disordered" evidence="1">
    <location>
        <begin position="1"/>
        <end position="55"/>
    </location>
</feature>
<proteinExistence type="predicted"/>
<dbReference type="EMBL" id="JBEPTQ010000002">
    <property type="protein sequence ID" value="MET4723143.1"/>
    <property type="molecule type" value="Genomic_DNA"/>
</dbReference>
<gene>
    <name evidence="2" type="ORF">ABIF63_007249</name>
</gene>
<name>A0ABV2S1T4_BRAJP</name>
<dbReference type="RefSeq" id="WP_193375670.1">
    <property type="nucleotide sequence ID" value="NZ_CP066351.1"/>
</dbReference>
<keyword evidence="3" id="KW-1185">Reference proteome</keyword>
<feature type="compositionally biased region" description="Low complexity" evidence="1">
    <location>
        <begin position="36"/>
        <end position="55"/>
    </location>
</feature>
<evidence type="ECO:0000313" key="2">
    <source>
        <dbReference type="EMBL" id="MET4723143.1"/>
    </source>
</evidence>
<reference evidence="2 3" key="1">
    <citation type="submission" date="2024-06" db="EMBL/GenBank/DDBJ databases">
        <title>Genomic Encyclopedia of Type Strains, Phase V (KMG-V): Genome sequencing to study the core and pangenomes of soil and plant-associated prokaryotes.</title>
        <authorList>
            <person name="Whitman W."/>
        </authorList>
    </citation>
    <scope>NUCLEOTIDE SEQUENCE [LARGE SCALE GENOMIC DNA]</scope>
    <source>
        <strain evidence="2 3">USDA 160</strain>
    </source>
</reference>
<sequence>MIVAACGSDGDLEGLGLQGVEEGGPSGAKGDKSQSQHDQQPSSSSIVSTSVEIGC</sequence>
<dbReference type="Proteomes" id="UP001549291">
    <property type="component" value="Unassembled WGS sequence"/>
</dbReference>
<accession>A0ABV2S1T4</accession>
<comment type="caution">
    <text evidence="2">The sequence shown here is derived from an EMBL/GenBank/DDBJ whole genome shotgun (WGS) entry which is preliminary data.</text>
</comment>
<evidence type="ECO:0000313" key="3">
    <source>
        <dbReference type="Proteomes" id="UP001549291"/>
    </source>
</evidence>
<protein>
    <submittedName>
        <fullName evidence="2">Uncharacterized protein</fullName>
    </submittedName>
</protein>
<organism evidence="2 3">
    <name type="scientific">Bradyrhizobium japonicum</name>
    <dbReference type="NCBI Taxonomy" id="375"/>
    <lineage>
        <taxon>Bacteria</taxon>
        <taxon>Pseudomonadati</taxon>
        <taxon>Pseudomonadota</taxon>
        <taxon>Alphaproteobacteria</taxon>
        <taxon>Hyphomicrobiales</taxon>
        <taxon>Nitrobacteraceae</taxon>
        <taxon>Bradyrhizobium</taxon>
    </lineage>
</organism>
<evidence type="ECO:0000256" key="1">
    <source>
        <dbReference type="SAM" id="MobiDB-lite"/>
    </source>
</evidence>